<dbReference type="RefSeq" id="WP_076162187.1">
    <property type="nucleotide sequence ID" value="NZ_JBEZVB010000035.1"/>
</dbReference>
<sequence length="72" mass="8164">MEPRLVDGKWLSTEDVAGLLHVDPSTVRRWRTARPPQGPPFVPLSERLIVYSAADVDAWLRSRRVDPEKVTA</sequence>
<dbReference type="STRING" id="76021.BS329_17865"/>
<comment type="caution">
    <text evidence="2">The sequence shown here is derived from an EMBL/GenBank/DDBJ whole genome shotgun (WGS) entry which is preliminary data.</text>
</comment>
<keyword evidence="2" id="KW-0238">DNA-binding</keyword>
<dbReference type="GO" id="GO:0003677">
    <property type="term" value="F:DNA binding"/>
    <property type="evidence" value="ECO:0007669"/>
    <property type="project" value="UniProtKB-KW"/>
</dbReference>
<name>A0A1R0KT02_9PSEU</name>
<evidence type="ECO:0000259" key="1">
    <source>
        <dbReference type="Pfam" id="PF12728"/>
    </source>
</evidence>
<gene>
    <name evidence="2" type="ORF">BS329_17865</name>
</gene>
<organism evidence="2 3">
    <name type="scientific">Amycolatopsis coloradensis</name>
    <dbReference type="NCBI Taxonomy" id="76021"/>
    <lineage>
        <taxon>Bacteria</taxon>
        <taxon>Bacillati</taxon>
        <taxon>Actinomycetota</taxon>
        <taxon>Actinomycetes</taxon>
        <taxon>Pseudonocardiales</taxon>
        <taxon>Pseudonocardiaceae</taxon>
        <taxon>Amycolatopsis</taxon>
    </lineage>
</organism>
<dbReference type="AlphaFoldDB" id="A0A1R0KT02"/>
<dbReference type="Proteomes" id="UP000187486">
    <property type="component" value="Unassembled WGS sequence"/>
</dbReference>
<dbReference type="InterPro" id="IPR009061">
    <property type="entry name" value="DNA-bd_dom_put_sf"/>
</dbReference>
<feature type="domain" description="Helix-turn-helix" evidence="1">
    <location>
        <begin position="10"/>
        <end position="64"/>
    </location>
</feature>
<evidence type="ECO:0000313" key="2">
    <source>
        <dbReference type="EMBL" id="OLZ51108.1"/>
    </source>
</evidence>
<accession>A0A1R0KT02</accession>
<dbReference type="SUPFAM" id="SSF46955">
    <property type="entry name" value="Putative DNA-binding domain"/>
    <property type="match status" value="1"/>
</dbReference>
<dbReference type="OrthoDB" id="3297680at2"/>
<proteinExistence type="predicted"/>
<keyword evidence="3" id="KW-1185">Reference proteome</keyword>
<reference evidence="2 3" key="1">
    <citation type="submission" date="2016-01" db="EMBL/GenBank/DDBJ databases">
        <title>Amycolatopsis coloradensis genome sequencing and assembly.</title>
        <authorList>
            <person name="Mayilraj S."/>
        </authorList>
    </citation>
    <scope>NUCLEOTIDE SEQUENCE [LARGE SCALE GENOMIC DNA]</scope>
    <source>
        <strain evidence="2 3">DSM 44225</strain>
    </source>
</reference>
<dbReference type="InterPro" id="IPR041657">
    <property type="entry name" value="HTH_17"/>
</dbReference>
<dbReference type="EMBL" id="MQUQ01000009">
    <property type="protein sequence ID" value="OLZ51108.1"/>
    <property type="molecule type" value="Genomic_DNA"/>
</dbReference>
<protein>
    <submittedName>
        <fullName evidence="2">DNA-binding protein</fullName>
    </submittedName>
</protein>
<dbReference type="Pfam" id="PF12728">
    <property type="entry name" value="HTH_17"/>
    <property type="match status" value="1"/>
</dbReference>
<evidence type="ECO:0000313" key="3">
    <source>
        <dbReference type="Proteomes" id="UP000187486"/>
    </source>
</evidence>